<dbReference type="Proteomes" id="UP000008553">
    <property type="component" value="Unassembled WGS sequence"/>
</dbReference>
<sequence length="30" mass="3704">MHKTSFIDNVVLSNLDIPWIYILWIPIIYW</sequence>
<keyword evidence="1" id="KW-0472">Membrane</keyword>
<feature type="transmembrane region" description="Helical" evidence="1">
    <location>
        <begin position="12"/>
        <end position="29"/>
    </location>
</feature>
<dbReference type="PaxDb" id="73239-Q7RB68"/>
<dbReference type="AlphaFoldDB" id="Q7RB68"/>
<gene>
    <name evidence="2" type="ORF">PY06280</name>
</gene>
<evidence type="ECO:0000313" key="2">
    <source>
        <dbReference type="EMBL" id="EAA18462.1"/>
    </source>
</evidence>
<evidence type="ECO:0000256" key="1">
    <source>
        <dbReference type="SAM" id="Phobius"/>
    </source>
</evidence>
<protein>
    <submittedName>
        <fullName evidence="2">Uncharacterized protein</fullName>
    </submittedName>
</protein>
<keyword evidence="1" id="KW-0812">Transmembrane</keyword>
<dbReference type="InParanoid" id="Q7RB68"/>
<organism evidence="2 3">
    <name type="scientific">Plasmodium yoelii yoelii</name>
    <dbReference type="NCBI Taxonomy" id="73239"/>
    <lineage>
        <taxon>Eukaryota</taxon>
        <taxon>Sar</taxon>
        <taxon>Alveolata</taxon>
        <taxon>Apicomplexa</taxon>
        <taxon>Aconoidasida</taxon>
        <taxon>Haemosporida</taxon>
        <taxon>Plasmodiidae</taxon>
        <taxon>Plasmodium</taxon>
        <taxon>Plasmodium (Vinckeia)</taxon>
    </lineage>
</organism>
<name>Q7RB68_PLAYO</name>
<accession>Q7RB68</accession>
<evidence type="ECO:0000313" key="3">
    <source>
        <dbReference type="Proteomes" id="UP000008553"/>
    </source>
</evidence>
<proteinExistence type="predicted"/>
<comment type="caution">
    <text evidence="2">The sequence shown here is derived from an EMBL/GenBank/DDBJ whole genome shotgun (WGS) entry which is preliminary data.</text>
</comment>
<keyword evidence="3" id="KW-1185">Reference proteome</keyword>
<keyword evidence="1" id="KW-1133">Transmembrane helix</keyword>
<reference evidence="2 3" key="1">
    <citation type="journal article" date="2002" name="Nature">
        <title>Genome sequence and comparative analysis of the model rodent malaria parasite Plasmodium yoelii yoelii.</title>
        <authorList>
            <person name="Carlton J.M."/>
            <person name="Angiuoli S.V."/>
            <person name="Suh B.B."/>
            <person name="Kooij T.W."/>
            <person name="Pertea M."/>
            <person name="Silva J.C."/>
            <person name="Ermolaeva M.D."/>
            <person name="Allen J.E."/>
            <person name="Selengut J.D."/>
            <person name="Koo H.L."/>
            <person name="Peterson J.D."/>
            <person name="Pop M."/>
            <person name="Kosack D.S."/>
            <person name="Shumway M.F."/>
            <person name="Bidwell S.L."/>
            <person name="Shallom S.J."/>
            <person name="van Aken S.E."/>
            <person name="Riedmuller S.B."/>
            <person name="Feldblyum T.V."/>
            <person name="Cho J.K."/>
            <person name="Quackenbush J."/>
            <person name="Sedegah M."/>
            <person name="Shoaibi A."/>
            <person name="Cummings L.M."/>
            <person name="Florens L."/>
            <person name="Yates J.R."/>
            <person name="Raine J.D."/>
            <person name="Sinden R.E."/>
            <person name="Harris M.A."/>
            <person name="Cunningham D.A."/>
            <person name="Preiser P.R."/>
            <person name="Bergman L.W."/>
            <person name="Vaidya A.B."/>
            <person name="van Lin L.H."/>
            <person name="Janse C.J."/>
            <person name="Waters A.P."/>
            <person name="Smith H.O."/>
            <person name="White O.R."/>
            <person name="Salzberg S.L."/>
            <person name="Venter J.C."/>
            <person name="Fraser C.M."/>
            <person name="Hoffman S.L."/>
            <person name="Gardner M.J."/>
            <person name="Carucci D.J."/>
        </authorList>
    </citation>
    <scope>NUCLEOTIDE SEQUENCE [LARGE SCALE GENOMIC DNA]</scope>
    <source>
        <strain evidence="2 3">17XNL</strain>
    </source>
</reference>
<dbReference type="EMBL" id="AABL01002102">
    <property type="protein sequence ID" value="EAA18462.1"/>
    <property type="molecule type" value="Genomic_DNA"/>
</dbReference>